<name>A0ABS8RSX9_DATST</name>
<comment type="caution">
    <text evidence="2">The sequence shown here is derived from an EMBL/GenBank/DDBJ whole genome shotgun (WGS) entry which is preliminary data.</text>
</comment>
<evidence type="ECO:0000313" key="2">
    <source>
        <dbReference type="EMBL" id="MCD7449911.1"/>
    </source>
</evidence>
<keyword evidence="3" id="KW-1185">Reference proteome</keyword>
<protein>
    <submittedName>
        <fullName evidence="2">Uncharacterized protein</fullName>
    </submittedName>
</protein>
<organism evidence="2 3">
    <name type="scientific">Datura stramonium</name>
    <name type="common">Jimsonweed</name>
    <name type="synonym">Common thornapple</name>
    <dbReference type="NCBI Taxonomy" id="4076"/>
    <lineage>
        <taxon>Eukaryota</taxon>
        <taxon>Viridiplantae</taxon>
        <taxon>Streptophyta</taxon>
        <taxon>Embryophyta</taxon>
        <taxon>Tracheophyta</taxon>
        <taxon>Spermatophyta</taxon>
        <taxon>Magnoliopsida</taxon>
        <taxon>eudicotyledons</taxon>
        <taxon>Gunneridae</taxon>
        <taxon>Pentapetalae</taxon>
        <taxon>asterids</taxon>
        <taxon>lamiids</taxon>
        <taxon>Solanales</taxon>
        <taxon>Solanaceae</taxon>
        <taxon>Solanoideae</taxon>
        <taxon>Datureae</taxon>
        <taxon>Datura</taxon>
    </lineage>
</organism>
<gene>
    <name evidence="2" type="ORF">HAX54_002215</name>
</gene>
<sequence length="83" mass="9199">MRTHSLPSGLNEVPAGGPSSHDQSDLAWVQPGSEVGLLPLWYFPYVERSMRVEIPNQLATLSLSLVHWRDVEVKEGPLHAKAL</sequence>
<dbReference type="EMBL" id="JACEIK010000110">
    <property type="protein sequence ID" value="MCD7449911.1"/>
    <property type="molecule type" value="Genomic_DNA"/>
</dbReference>
<accession>A0ABS8RSX9</accession>
<feature type="region of interest" description="Disordered" evidence="1">
    <location>
        <begin position="1"/>
        <end position="26"/>
    </location>
</feature>
<reference evidence="2 3" key="1">
    <citation type="journal article" date="2021" name="BMC Genomics">
        <title>Datura genome reveals duplications of psychoactive alkaloid biosynthetic genes and high mutation rate following tissue culture.</title>
        <authorList>
            <person name="Rajewski A."/>
            <person name="Carter-House D."/>
            <person name="Stajich J."/>
            <person name="Litt A."/>
        </authorList>
    </citation>
    <scope>NUCLEOTIDE SEQUENCE [LARGE SCALE GENOMIC DNA]</scope>
    <source>
        <strain evidence="2">AR-01</strain>
    </source>
</reference>
<dbReference type="Proteomes" id="UP000823775">
    <property type="component" value="Unassembled WGS sequence"/>
</dbReference>
<evidence type="ECO:0000313" key="3">
    <source>
        <dbReference type="Proteomes" id="UP000823775"/>
    </source>
</evidence>
<proteinExistence type="predicted"/>
<evidence type="ECO:0000256" key="1">
    <source>
        <dbReference type="SAM" id="MobiDB-lite"/>
    </source>
</evidence>